<sequence length="60" mass="6829">MPKSTQREKARKPNPSNPDPKDKPPRDTREKPAPNPDGPSELPDTSTREEVETIRPNLKR</sequence>
<dbReference type="Proteomes" id="UP001549036">
    <property type="component" value="Unassembled WGS sequence"/>
</dbReference>
<reference evidence="2 3" key="1">
    <citation type="submission" date="2024-06" db="EMBL/GenBank/DDBJ databases">
        <title>Genomic Encyclopedia of Type Strains, Phase IV (KMG-IV): sequencing the most valuable type-strain genomes for metagenomic binning, comparative biology and taxonomic classification.</title>
        <authorList>
            <person name="Goeker M."/>
        </authorList>
    </citation>
    <scope>NUCLEOTIDE SEQUENCE [LARGE SCALE GENOMIC DNA]</scope>
    <source>
        <strain evidence="2 3">DSM 29846</strain>
    </source>
</reference>
<keyword evidence="3" id="KW-1185">Reference proteome</keyword>
<feature type="compositionally biased region" description="Basic and acidic residues" evidence="1">
    <location>
        <begin position="19"/>
        <end position="32"/>
    </location>
</feature>
<evidence type="ECO:0000256" key="1">
    <source>
        <dbReference type="SAM" id="MobiDB-lite"/>
    </source>
</evidence>
<accession>A0ABV2HUL7</accession>
<evidence type="ECO:0000313" key="3">
    <source>
        <dbReference type="Proteomes" id="UP001549036"/>
    </source>
</evidence>
<protein>
    <submittedName>
        <fullName evidence="2">Uncharacterized protein</fullName>
    </submittedName>
</protein>
<dbReference type="EMBL" id="JBEPLM010000005">
    <property type="protein sequence ID" value="MET3594033.1"/>
    <property type="molecule type" value="Genomic_DNA"/>
</dbReference>
<proteinExistence type="predicted"/>
<gene>
    <name evidence="2" type="ORF">ABID26_003435</name>
</gene>
<evidence type="ECO:0000313" key="2">
    <source>
        <dbReference type="EMBL" id="MET3594033.1"/>
    </source>
</evidence>
<name>A0ABV2HUL7_9HYPH</name>
<comment type="caution">
    <text evidence="2">The sequence shown here is derived from an EMBL/GenBank/DDBJ whole genome shotgun (WGS) entry which is preliminary data.</text>
</comment>
<organism evidence="2 3">
    <name type="scientific">Mesorhizobium shonense</name>
    <dbReference type="NCBI Taxonomy" id="1209948"/>
    <lineage>
        <taxon>Bacteria</taxon>
        <taxon>Pseudomonadati</taxon>
        <taxon>Pseudomonadota</taxon>
        <taxon>Alphaproteobacteria</taxon>
        <taxon>Hyphomicrobiales</taxon>
        <taxon>Phyllobacteriaceae</taxon>
        <taxon>Mesorhizobium</taxon>
    </lineage>
</organism>
<feature type="region of interest" description="Disordered" evidence="1">
    <location>
        <begin position="1"/>
        <end position="60"/>
    </location>
</feature>